<protein>
    <submittedName>
        <fullName evidence="9">Sodium:solute symporter</fullName>
    </submittedName>
</protein>
<evidence type="ECO:0000256" key="8">
    <source>
        <dbReference type="SAM" id="Phobius"/>
    </source>
</evidence>
<proteinExistence type="inferred from homology"/>
<dbReference type="PANTHER" id="PTHR48086:SF10">
    <property type="entry name" value="AGR155CP"/>
    <property type="match status" value="1"/>
</dbReference>
<dbReference type="Pfam" id="PF00474">
    <property type="entry name" value="SSF"/>
    <property type="match status" value="1"/>
</dbReference>
<dbReference type="AlphaFoldDB" id="A0A4V3YWM4"/>
<evidence type="ECO:0000256" key="6">
    <source>
        <dbReference type="ARBA" id="ARBA00023136"/>
    </source>
</evidence>
<keyword evidence="6 8" id="KW-0472">Membrane</keyword>
<feature type="transmembrane region" description="Helical" evidence="8">
    <location>
        <begin position="367"/>
        <end position="384"/>
    </location>
</feature>
<feature type="transmembrane region" description="Helical" evidence="8">
    <location>
        <begin position="416"/>
        <end position="434"/>
    </location>
</feature>
<feature type="transmembrane region" description="Helical" evidence="8">
    <location>
        <begin position="51"/>
        <end position="68"/>
    </location>
</feature>
<evidence type="ECO:0000256" key="1">
    <source>
        <dbReference type="ARBA" id="ARBA00004141"/>
    </source>
</evidence>
<comment type="similarity">
    <text evidence="2 7">Belongs to the sodium:solute symporter (SSF) (TC 2.A.21) family.</text>
</comment>
<evidence type="ECO:0000256" key="4">
    <source>
        <dbReference type="ARBA" id="ARBA00022692"/>
    </source>
</evidence>
<evidence type="ECO:0000256" key="2">
    <source>
        <dbReference type="ARBA" id="ARBA00006434"/>
    </source>
</evidence>
<evidence type="ECO:0000256" key="5">
    <source>
        <dbReference type="ARBA" id="ARBA00022989"/>
    </source>
</evidence>
<feature type="transmembrane region" description="Helical" evidence="8">
    <location>
        <begin position="74"/>
        <end position="95"/>
    </location>
</feature>
<feature type="transmembrane region" description="Helical" evidence="8">
    <location>
        <begin position="229"/>
        <end position="251"/>
    </location>
</feature>
<evidence type="ECO:0000256" key="7">
    <source>
        <dbReference type="RuleBase" id="RU362091"/>
    </source>
</evidence>
<dbReference type="GO" id="GO:0015606">
    <property type="term" value="F:spermidine transmembrane transporter activity"/>
    <property type="evidence" value="ECO:0007669"/>
    <property type="project" value="TreeGrafter"/>
</dbReference>
<dbReference type="Proteomes" id="UP000306236">
    <property type="component" value="Unassembled WGS sequence"/>
</dbReference>
<feature type="transmembrane region" description="Helical" evidence="8">
    <location>
        <begin position="126"/>
        <end position="152"/>
    </location>
</feature>
<sequence length="486" mass="52635">MASIAPLSFQAGLLWLVLFAALFALAGMAYARRQRDNLEQFIVARGSQGSIATTATLMASALGAWILFSPPQAATWGGIAAVVGYALGSMSPRLAMMPLGQRMRELIPQGHSLNEFVIARYGKVTYLLTLVVMLFYMFIAMTAEITAMALLITLVAPVPLWLTAAIVMGFTLLYTAYGGLRASIFTDKVQIVLIVPVLLCLMAVGWWVTGGVAPVVERLSQTAPQLLDWSSATGIKAGVTFFVAILLTEIFHQGNWQRVYSARNTRDMRRGFLLGGVLVGPFILAMGMFGLAFMAFTPQGDSSVALFNLIMPSLPLWLVVALIPLGLALVMSSADTVISAVSSIVAVDVGRLYPQVSTAQLMRLSKWLILLLAIPVMVVAAQGYSVLYLFLLADLLCAAAAFPVFFGMYNRRHDGFDAALSMVCGLTAGLWMFPLPGEPMTTLLEAFLLAALVPVAVVGLLQLVRKQRQLFDWSALARSIRRMDHL</sequence>
<dbReference type="InterPro" id="IPR038377">
    <property type="entry name" value="Na/Glc_symporter_sf"/>
</dbReference>
<accession>A0A4V3YWM4</accession>
<dbReference type="Gene3D" id="1.20.1730.10">
    <property type="entry name" value="Sodium/glucose cotransporter"/>
    <property type="match status" value="1"/>
</dbReference>
<feature type="transmembrane region" description="Helical" evidence="8">
    <location>
        <begin position="12"/>
        <end position="31"/>
    </location>
</feature>
<dbReference type="RefSeq" id="WP_136407217.1">
    <property type="nucleotide sequence ID" value="NZ_SSWX01000019.1"/>
</dbReference>
<evidence type="ECO:0000313" key="9">
    <source>
        <dbReference type="EMBL" id="THJ31852.1"/>
    </source>
</evidence>
<feature type="transmembrane region" description="Helical" evidence="8">
    <location>
        <begin position="158"/>
        <end position="177"/>
    </location>
</feature>
<dbReference type="EMBL" id="SSWX01000019">
    <property type="protein sequence ID" value="THJ31852.1"/>
    <property type="molecule type" value="Genomic_DNA"/>
</dbReference>
<reference evidence="9 10" key="1">
    <citation type="submission" date="2019-04" db="EMBL/GenBank/DDBJ databases">
        <title>Lampropedia sp YIM MLB12 draf genome.</title>
        <authorList>
            <person name="Wang Y.-X."/>
        </authorList>
    </citation>
    <scope>NUCLEOTIDE SEQUENCE [LARGE SCALE GENOMIC DNA]</scope>
    <source>
        <strain evidence="9 10">YIM MLB12</strain>
    </source>
</reference>
<comment type="subcellular location">
    <subcellularLocation>
        <location evidence="1">Membrane</location>
        <topology evidence="1">Multi-pass membrane protein</topology>
    </subcellularLocation>
</comment>
<dbReference type="PROSITE" id="PS50283">
    <property type="entry name" value="NA_SOLUT_SYMP_3"/>
    <property type="match status" value="1"/>
</dbReference>
<evidence type="ECO:0000256" key="3">
    <source>
        <dbReference type="ARBA" id="ARBA00022448"/>
    </source>
</evidence>
<feature type="transmembrane region" description="Helical" evidence="8">
    <location>
        <begin position="446"/>
        <end position="464"/>
    </location>
</feature>
<keyword evidence="5 8" id="KW-1133">Transmembrane helix</keyword>
<feature type="transmembrane region" description="Helical" evidence="8">
    <location>
        <begin position="390"/>
        <end position="409"/>
    </location>
</feature>
<feature type="transmembrane region" description="Helical" evidence="8">
    <location>
        <begin position="316"/>
        <end position="347"/>
    </location>
</feature>
<gene>
    <name evidence="9" type="ORF">E8K88_13540</name>
</gene>
<dbReference type="InterPro" id="IPR001734">
    <property type="entry name" value="Na/solute_symporter"/>
</dbReference>
<dbReference type="PANTHER" id="PTHR48086">
    <property type="entry name" value="SODIUM/PROLINE SYMPORTER-RELATED"/>
    <property type="match status" value="1"/>
</dbReference>
<keyword evidence="3" id="KW-0813">Transport</keyword>
<keyword evidence="10" id="KW-1185">Reference proteome</keyword>
<organism evidence="9 10">
    <name type="scientific">Lampropedia aestuarii</name>
    <dbReference type="NCBI Taxonomy" id="2562762"/>
    <lineage>
        <taxon>Bacteria</taxon>
        <taxon>Pseudomonadati</taxon>
        <taxon>Pseudomonadota</taxon>
        <taxon>Betaproteobacteria</taxon>
        <taxon>Burkholderiales</taxon>
        <taxon>Comamonadaceae</taxon>
        <taxon>Lampropedia</taxon>
    </lineage>
</organism>
<feature type="transmembrane region" description="Helical" evidence="8">
    <location>
        <begin position="189"/>
        <end position="209"/>
    </location>
</feature>
<dbReference type="InterPro" id="IPR050277">
    <property type="entry name" value="Sodium:Solute_Symporter"/>
</dbReference>
<dbReference type="OrthoDB" id="9789704at2"/>
<name>A0A4V3YWM4_9BURK</name>
<keyword evidence="4 8" id="KW-0812">Transmembrane</keyword>
<feature type="transmembrane region" description="Helical" evidence="8">
    <location>
        <begin position="272"/>
        <end position="296"/>
    </location>
</feature>
<dbReference type="GO" id="GO:0005886">
    <property type="term" value="C:plasma membrane"/>
    <property type="evidence" value="ECO:0007669"/>
    <property type="project" value="TreeGrafter"/>
</dbReference>
<evidence type="ECO:0000313" key="10">
    <source>
        <dbReference type="Proteomes" id="UP000306236"/>
    </source>
</evidence>
<comment type="caution">
    <text evidence="9">The sequence shown here is derived from an EMBL/GenBank/DDBJ whole genome shotgun (WGS) entry which is preliminary data.</text>
</comment>